<dbReference type="Proteomes" id="UP001362999">
    <property type="component" value="Unassembled WGS sequence"/>
</dbReference>
<name>A0AAV9ZCJ9_9AGAR</name>
<comment type="caution">
    <text evidence="1">The sequence shown here is derived from an EMBL/GenBank/DDBJ whole genome shotgun (WGS) entry which is preliminary data.</text>
</comment>
<dbReference type="EMBL" id="JAWWNJ010000162">
    <property type="protein sequence ID" value="KAK6977944.1"/>
    <property type="molecule type" value="Genomic_DNA"/>
</dbReference>
<proteinExistence type="predicted"/>
<dbReference type="AlphaFoldDB" id="A0AAV9ZCJ9"/>
<gene>
    <name evidence="1" type="ORF">R3P38DRAFT_2809441</name>
</gene>
<accession>A0AAV9ZCJ9</accession>
<protein>
    <submittedName>
        <fullName evidence="1">Uncharacterized protein</fullName>
    </submittedName>
</protein>
<sequence>MVGIASVGLNALPAMTLCLHRSRITIPCGRNGGWLSILALDNPCQDCDDEQHPEVSLHIVSKGTQVSPDAYHDTLAFALSSTVPTHTQRTWFCWAARILRHAFSSSYDMHSRTLELASVAPPSPDPLLLVSASTNFIRRPSPCLQTGISTPEFPRALRDSLFATQNGARINTMTGSPHCGGSVYPSQSSTGLVGYQYWSVHLFFTVIEWSFGGGGLRLFAGCLTPRSVGMIYHWTGNDRDGSLRCIVDTRIVANIIADGPERMPSIGLLNVRRRRFESVTVIRPVECVGQGTSFLLALPVRSSYWGVTCREDG</sequence>
<keyword evidence="2" id="KW-1185">Reference proteome</keyword>
<reference evidence="1 2" key="1">
    <citation type="journal article" date="2024" name="J Genomics">
        <title>Draft genome sequencing and assembly of Favolaschia claudopus CIRM-BRFM 2984 isolated from oak limbs.</title>
        <authorList>
            <person name="Navarro D."/>
            <person name="Drula E."/>
            <person name="Chaduli D."/>
            <person name="Cazenave R."/>
            <person name="Ahrendt S."/>
            <person name="Wang J."/>
            <person name="Lipzen A."/>
            <person name="Daum C."/>
            <person name="Barry K."/>
            <person name="Grigoriev I.V."/>
            <person name="Favel A."/>
            <person name="Rosso M.N."/>
            <person name="Martin F."/>
        </authorList>
    </citation>
    <scope>NUCLEOTIDE SEQUENCE [LARGE SCALE GENOMIC DNA]</scope>
    <source>
        <strain evidence="1 2">CIRM-BRFM 2984</strain>
    </source>
</reference>
<evidence type="ECO:0000313" key="1">
    <source>
        <dbReference type="EMBL" id="KAK6977944.1"/>
    </source>
</evidence>
<organism evidence="1 2">
    <name type="scientific">Favolaschia claudopus</name>
    <dbReference type="NCBI Taxonomy" id="2862362"/>
    <lineage>
        <taxon>Eukaryota</taxon>
        <taxon>Fungi</taxon>
        <taxon>Dikarya</taxon>
        <taxon>Basidiomycota</taxon>
        <taxon>Agaricomycotina</taxon>
        <taxon>Agaricomycetes</taxon>
        <taxon>Agaricomycetidae</taxon>
        <taxon>Agaricales</taxon>
        <taxon>Marasmiineae</taxon>
        <taxon>Mycenaceae</taxon>
        <taxon>Favolaschia</taxon>
    </lineage>
</organism>
<evidence type="ECO:0000313" key="2">
    <source>
        <dbReference type="Proteomes" id="UP001362999"/>
    </source>
</evidence>